<comment type="caution">
    <text evidence="12">The sequence shown here is derived from an EMBL/GenBank/DDBJ whole genome shotgun (WGS) entry which is preliminary data.</text>
</comment>
<dbReference type="OMA" id="SHMFERV"/>
<dbReference type="Gene3D" id="1.10.220.10">
    <property type="entry name" value="Annexin"/>
    <property type="match status" value="3"/>
</dbReference>
<sequence>MAAIGNRGTVREYSGFNPQEDAAKLRKAMKGLGTDEDAITQVLAHRTAAQRQQIKLDYKTAFGRDLIGDLKSEISGNFEQVVLGLMMTPIMYDVHELKNAIKGAGTDEGCLIEILASRNNREIQQIVATYKKEFGKSLEDDICGDTSHMFERVLVSLATGNRDEGTQVNEEQAKKDAKALYEAGEKQWGTDEVAFLSILCIRNPAHLRKVFEEYQKIAKKDIESSVKGEMSGSLENALLAVVQNMRSQPAFFAGRLYKSMKVCGFPS</sequence>
<dbReference type="Pfam" id="PF00191">
    <property type="entry name" value="Annexin"/>
    <property type="match status" value="3"/>
</dbReference>
<dbReference type="GO" id="GO:0005634">
    <property type="term" value="C:nucleus"/>
    <property type="evidence" value="ECO:0007669"/>
    <property type="project" value="TreeGrafter"/>
</dbReference>
<keyword evidence="9" id="KW-0968">Cytoplasmic vesicle</keyword>
<dbReference type="AlphaFoldDB" id="A0A401PZD5"/>
<dbReference type="PRINTS" id="PR00196">
    <property type="entry name" value="ANNEXIN"/>
</dbReference>
<dbReference type="PROSITE" id="PS00223">
    <property type="entry name" value="ANNEXIN_1"/>
    <property type="match status" value="3"/>
</dbReference>
<proteinExistence type="inferred from homology"/>
<dbReference type="SUPFAM" id="SSF47874">
    <property type="entry name" value="Annexin"/>
    <property type="match status" value="1"/>
</dbReference>
<keyword evidence="2" id="KW-0597">Phosphoprotein</keyword>
<evidence type="ECO:0000256" key="7">
    <source>
        <dbReference type="ARBA" id="ARBA00023216"/>
    </source>
</evidence>
<dbReference type="PANTHER" id="PTHR10502">
    <property type="entry name" value="ANNEXIN"/>
    <property type="match status" value="1"/>
</dbReference>
<evidence type="ECO:0000313" key="12">
    <source>
        <dbReference type="EMBL" id="GCB78481.1"/>
    </source>
</evidence>
<protein>
    <recommendedName>
        <fullName evidence="11">Annexin</fullName>
    </recommendedName>
</protein>
<comment type="similarity">
    <text evidence="1 11">Belongs to the annexin family.</text>
</comment>
<accession>A0A401PZD5</accession>
<keyword evidence="5" id="KW-0007">Acetylation</keyword>
<name>A0A401PZD5_SCYTO</name>
<keyword evidence="3 11" id="KW-0677">Repeat</keyword>
<keyword evidence="7 11" id="KW-0041">Annexin</keyword>
<reference evidence="12 13" key="1">
    <citation type="journal article" date="2018" name="Nat. Ecol. Evol.">
        <title>Shark genomes provide insights into elasmobranch evolution and the origin of vertebrates.</title>
        <authorList>
            <person name="Hara Y"/>
            <person name="Yamaguchi K"/>
            <person name="Onimaru K"/>
            <person name="Kadota M"/>
            <person name="Koyanagi M"/>
            <person name="Keeley SD"/>
            <person name="Tatsumi K"/>
            <person name="Tanaka K"/>
            <person name="Motone F"/>
            <person name="Kageyama Y"/>
            <person name="Nozu R"/>
            <person name="Adachi N"/>
            <person name="Nishimura O"/>
            <person name="Nakagawa R"/>
            <person name="Tanegashima C"/>
            <person name="Kiyatake I"/>
            <person name="Matsumoto R"/>
            <person name="Murakumo K"/>
            <person name="Nishida K"/>
            <person name="Terakita A"/>
            <person name="Kuratani S"/>
            <person name="Sato K"/>
            <person name="Hyodo S Kuraku.S."/>
        </authorList>
    </citation>
    <scope>NUCLEOTIDE SEQUENCE [LARGE SCALE GENOMIC DNA]</scope>
</reference>
<dbReference type="InterPro" id="IPR018252">
    <property type="entry name" value="Annexin_repeat_CS"/>
</dbReference>
<evidence type="ECO:0000256" key="10">
    <source>
        <dbReference type="ARBA" id="ARBA00024321"/>
    </source>
</evidence>
<evidence type="ECO:0000256" key="5">
    <source>
        <dbReference type="ARBA" id="ARBA00022990"/>
    </source>
</evidence>
<keyword evidence="4 11" id="KW-0106">Calcium</keyword>
<dbReference type="Proteomes" id="UP000288216">
    <property type="component" value="Unassembled WGS sequence"/>
</dbReference>
<dbReference type="PRINTS" id="PR00200">
    <property type="entry name" value="ANNEXINIV"/>
</dbReference>
<evidence type="ECO:0000256" key="8">
    <source>
        <dbReference type="ARBA" id="ARBA00023302"/>
    </source>
</evidence>
<comment type="domain">
    <text evidence="11">A pair of annexin repeats may form one binding site for calcium and phospholipid.</text>
</comment>
<evidence type="ECO:0000313" key="13">
    <source>
        <dbReference type="Proteomes" id="UP000288216"/>
    </source>
</evidence>
<dbReference type="InterPro" id="IPR002391">
    <property type="entry name" value="ANX4"/>
</dbReference>
<dbReference type="EMBL" id="BFAA01015762">
    <property type="protein sequence ID" value="GCB78481.1"/>
    <property type="molecule type" value="Genomic_DNA"/>
</dbReference>
<dbReference type="GO" id="GO:0005886">
    <property type="term" value="C:plasma membrane"/>
    <property type="evidence" value="ECO:0007669"/>
    <property type="project" value="TreeGrafter"/>
</dbReference>
<evidence type="ECO:0000256" key="2">
    <source>
        <dbReference type="ARBA" id="ARBA00022553"/>
    </source>
</evidence>
<evidence type="ECO:0000256" key="1">
    <source>
        <dbReference type="ARBA" id="ARBA00007831"/>
    </source>
</evidence>
<evidence type="ECO:0000256" key="6">
    <source>
        <dbReference type="ARBA" id="ARBA00023136"/>
    </source>
</evidence>
<evidence type="ECO:0000256" key="9">
    <source>
        <dbReference type="ARBA" id="ARBA00023329"/>
    </source>
</evidence>
<dbReference type="GO" id="GO:0001786">
    <property type="term" value="F:phosphatidylserine binding"/>
    <property type="evidence" value="ECO:0007669"/>
    <property type="project" value="TreeGrafter"/>
</dbReference>
<dbReference type="PANTHER" id="PTHR10502:SF28">
    <property type="entry name" value="ANNEXIN A4"/>
    <property type="match status" value="1"/>
</dbReference>
<dbReference type="OrthoDB" id="37886at2759"/>
<organism evidence="12 13">
    <name type="scientific">Scyliorhinus torazame</name>
    <name type="common">Cloudy catshark</name>
    <name type="synonym">Catulus torazame</name>
    <dbReference type="NCBI Taxonomy" id="75743"/>
    <lineage>
        <taxon>Eukaryota</taxon>
        <taxon>Metazoa</taxon>
        <taxon>Chordata</taxon>
        <taxon>Craniata</taxon>
        <taxon>Vertebrata</taxon>
        <taxon>Chondrichthyes</taxon>
        <taxon>Elasmobranchii</taxon>
        <taxon>Galeomorphii</taxon>
        <taxon>Galeoidea</taxon>
        <taxon>Carcharhiniformes</taxon>
        <taxon>Scyliorhinidae</taxon>
        <taxon>Scyliorhinus</taxon>
    </lineage>
</organism>
<dbReference type="SMART" id="SM00335">
    <property type="entry name" value="ANX"/>
    <property type="match status" value="3"/>
</dbReference>
<comment type="subcellular location">
    <subcellularLocation>
        <location evidence="10">Zymogen granule membrane</location>
        <topology evidence="10">Peripheral membrane protein</topology>
    </subcellularLocation>
</comment>
<dbReference type="GO" id="GO:0005509">
    <property type="term" value="F:calcium ion binding"/>
    <property type="evidence" value="ECO:0007669"/>
    <property type="project" value="InterPro"/>
</dbReference>
<evidence type="ECO:0000256" key="4">
    <source>
        <dbReference type="ARBA" id="ARBA00022837"/>
    </source>
</evidence>
<dbReference type="InterPro" id="IPR037104">
    <property type="entry name" value="Annexin_sf"/>
</dbReference>
<evidence type="ECO:0000256" key="11">
    <source>
        <dbReference type="RuleBase" id="RU003540"/>
    </source>
</evidence>
<evidence type="ECO:0000256" key="3">
    <source>
        <dbReference type="ARBA" id="ARBA00022737"/>
    </source>
</evidence>
<keyword evidence="13" id="KW-1185">Reference proteome</keyword>
<dbReference type="GO" id="GO:0042589">
    <property type="term" value="C:zymogen granule membrane"/>
    <property type="evidence" value="ECO:0007669"/>
    <property type="project" value="UniProtKB-SubCell"/>
</dbReference>
<dbReference type="InterPro" id="IPR001464">
    <property type="entry name" value="Annexin"/>
</dbReference>
<dbReference type="STRING" id="75743.A0A401PZD5"/>
<dbReference type="InterPro" id="IPR018502">
    <property type="entry name" value="Annexin_repeat"/>
</dbReference>
<dbReference type="FunFam" id="1.10.220.10:FF:000003">
    <property type="entry name" value="Annexin"/>
    <property type="match status" value="1"/>
</dbReference>
<dbReference type="PROSITE" id="PS51897">
    <property type="entry name" value="ANNEXIN_2"/>
    <property type="match status" value="3"/>
</dbReference>
<dbReference type="FunFam" id="1.10.220.10:FF:000004">
    <property type="entry name" value="Annexin"/>
    <property type="match status" value="1"/>
</dbReference>
<gene>
    <name evidence="12" type="ORF">scyTo_0020114</name>
</gene>
<keyword evidence="8 11" id="KW-0111">Calcium/phospholipid-binding</keyword>
<dbReference type="GO" id="GO:0005544">
    <property type="term" value="F:calcium-dependent phospholipid binding"/>
    <property type="evidence" value="ECO:0007669"/>
    <property type="project" value="UniProtKB-KW"/>
</dbReference>
<dbReference type="FunFam" id="1.10.220.10:FF:000002">
    <property type="entry name" value="Annexin"/>
    <property type="match status" value="1"/>
</dbReference>
<keyword evidence="6" id="KW-0472">Membrane</keyword>